<evidence type="ECO:0000256" key="1">
    <source>
        <dbReference type="SAM" id="Phobius"/>
    </source>
</evidence>
<dbReference type="InterPro" id="IPR036890">
    <property type="entry name" value="HATPase_C_sf"/>
</dbReference>
<feature type="domain" description="Signal transduction histidine kinase internal region" evidence="2">
    <location>
        <begin position="166"/>
        <end position="243"/>
    </location>
</feature>
<feature type="transmembrane region" description="Helical" evidence="1">
    <location>
        <begin position="53"/>
        <end position="73"/>
    </location>
</feature>
<dbReference type="GO" id="GO:0000155">
    <property type="term" value="F:phosphorelay sensor kinase activity"/>
    <property type="evidence" value="ECO:0007669"/>
    <property type="project" value="InterPro"/>
</dbReference>
<keyword evidence="4" id="KW-1185">Reference proteome</keyword>
<accession>A0A385SSM9</accession>
<dbReference type="PANTHER" id="PTHR34220:SF7">
    <property type="entry name" value="SENSOR HISTIDINE KINASE YPDA"/>
    <property type="match status" value="1"/>
</dbReference>
<name>A0A385SSM9_9BACT</name>
<gene>
    <name evidence="3" type="ORF">D4L85_19795</name>
</gene>
<dbReference type="GO" id="GO:0016020">
    <property type="term" value="C:membrane"/>
    <property type="evidence" value="ECO:0007669"/>
    <property type="project" value="InterPro"/>
</dbReference>
<dbReference type="RefSeq" id="WP_119755931.1">
    <property type="nucleotide sequence ID" value="NZ_CP032382.1"/>
</dbReference>
<keyword evidence="1" id="KW-0472">Membrane</keyword>
<dbReference type="EMBL" id="CP032382">
    <property type="protein sequence ID" value="AYB32680.1"/>
    <property type="molecule type" value="Genomic_DNA"/>
</dbReference>
<dbReference type="InterPro" id="IPR050640">
    <property type="entry name" value="Bact_2-comp_sensor_kinase"/>
</dbReference>
<keyword evidence="1" id="KW-0812">Transmembrane</keyword>
<dbReference type="Gene3D" id="3.30.565.10">
    <property type="entry name" value="Histidine kinase-like ATPase, C-terminal domain"/>
    <property type="match status" value="1"/>
</dbReference>
<dbReference type="KEGG" id="chk:D4L85_19795"/>
<sequence>MTDDRENLKTGKLINFVVEDRHRLLRHVIFLLGLFALLYTANFSTSYPGQYRYYILFSVYIVFISMFYINMYVLVPYFFFKDRYVLYLILLIIVVTLGLSAVGYILNILLGDYRILEGRPEDRRGFYEGAIESVCVILVTTTLKLLQRWAKDNERIAELKNLTLRMELNELRSQISPHFLFNMLNNIKALVRTNPEMATTVIIKLSEFLRFQLYENSEEKTLLTSEINFLSNFVNLEKIRRDNLFVTIQNKMDQQTARNIFVPPNLFIMFVENAVKHSVDLTDKDAHIDIQFEATHNKLHFSCTNSVNPAYPVSDKKNGGLGLVNIKRRLELLYQDKYSLEITATDKVYTVNLTIPL</sequence>
<evidence type="ECO:0000313" key="3">
    <source>
        <dbReference type="EMBL" id="AYB32680.1"/>
    </source>
</evidence>
<feature type="transmembrane region" description="Helical" evidence="1">
    <location>
        <begin position="85"/>
        <end position="106"/>
    </location>
</feature>
<dbReference type="Proteomes" id="UP000266183">
    <property type="component" value="Chromosome"/>
</dbReference>
<dbReference type="PANTHER" id="PTHR34220">
    <property type="entry name" value="SENSOR HISTIDINE KINASE YPDA"/>
    <property type="match status" value="1"/>
</dbReference>
<organism evidence="3 4">
    <name type="scientific">Chryseolinea soli</name>
    <dbReference type="NCBI Taxonomy" id="2321403"/>
    <lineage>
        <taxon>Bacteria</taxon>
        <taxon>Pseudomonadati</taxon>
        <taxon>Bacteroidota</taxon>
        <taxon>Cytophagia</taxon>
        <taxon>Cytophagales</taxon>
        <taxon>Fulvivirgaceae</taxon>
        <taxon>Chryseolinea</taxon>
    </lineage>
</organism>
<proteinExistence type="predicted"/>
<keyword evidence="1" id="KW-1133">Transmembrane helix</keyword>
<reference evidence="4" key="1">
    <citation type="submission" date="2018-09" db="EMBL/GenBank/DDBJ databases">
        <title>Chryseolinea sp. KIS68-18 isolated from soil.</title>
        <authorList>
            <person name="Weon H.-Y."/>
            <person name="Kwon S.-W."/>
            <person name="Lee S.A."/>
        </authorList>
    </citation>
    <scope>NUCLEOTIDE SEQUENCE [LARGE SCALE GENOMIC DNA]</scope>
    <source>
        <strain evidence="4">KIS68-18</strain>
    </source>
</reference>
<evidence type="ECO:0000313" key="4">
    <source>
        <dbReference type="Proteomes" id="UP000266183"/>
    </source>
</evidence>
<feature type="transmembrane region" description="Helical" evidence="1">
    <location>
        <begin position="24"/>
        <end position="41"/>
    </location>
</feature>
<evidence type="ECO:0000259" key="2">
    <source>
        <dbReference type="Pfam" id="PF06580"/>
    </source>
</evidence>
<dbReference type="InterPro" id="IPR010559">
    <property type="entry name" value="Sig_transdc_His_kin_internal"/>
</dbReference>
<dbReference type="OrthoDB" id="9792992at2"/>
<dbReference type="AlphaFoldDB" id="A0A385SSM9"/>
<protein>
    <submittedName>
        <fullName evidence="3">GHKL domain-containing protein</fullName>
    </submittedName>
</protein>
<dbReference type="Pfam" id="PF06580">
    <property type="entry name" value="His_kinase"/>
    <property type="match status" value="1"/>
</dbReference>